<dbReference type="CDD" id="cd10234">
    <property type="entry name" value="ASKHA_NBD_HSP70_DnaK-like"/>
    <property type="match status" value="1"/>
</dbReference>
<dbReference type="GeneID" id="8299313"/>
<dbReference type="HOGENOM" id="CLU_005965_2_1_1"/>
<dbReference type="PROSITE" id="PS01036">
    <property type="entry name" value="HSP70_3"/>
    <property type="match status" value="1"/>
</dbReference>
<dbReference type="Pfam" id="PF00012">
    <property type="entry name" value="HSP70"/>
    <property type="match status" value="1"/>
</dbReference>
<dbReference type="Gene3D" id="3.90.640.10">
    <property type="entry name" value="Actin, Chain A, domain 4"/>
    <property type="match status" value="1"/>
</dbReference>
<evidence type="ECO:0000256" key="2">
    <source>
        <dbReference type="ARBA" id="ARBA00022840"/>
    </source>
</evidence>
<dbReference type="GO" id="GO:0051082">
    <property type="term" value="F:unfolded protein binding"/>
    <property type="evidence" value="ECO:0007669"/>
    <property type="project" value="EnsemblFungi"/>
</dbReference>
<dbReference type="FunFam" id="2.60.34.10:FF:000014">
    <property type="entry name" value="Chaperone protein DnaK HSP70"/>
    <property type="match status" value="1"/>
</dbReference>
<name>C5MGG4_CANTT</name>
<keyword evidence="1 3" id="KW-0547">Nucleotide-binding</keyword>
<dbReference type="PRINTS" id="PR00301">
    <property type="entry name" value="HEATSHOCK70"/>
</dbReference>
<evidence type="ECO:0000313" key="4">
    <source>
        <dbReference type="EMBL" id="EER31427.1"/>
    </source>
</evidence>
<dbReference type="SUPFAM" id="SSF100920">
    <property type="entry name" value="Heat shock protein 70kD (HSP70), peptide-binding domain"/>
    <property type="match status" value="1"/>
</dbReference>
<dbReference type="GO" id="GO:0006879">
    <property type="term" value="P:intracellular iron ion homeostasis"/>
    <property type="evidence" value="ECO:0007669"/>
    <property type="project" value="EnsemblFungi"/>
</dbReference>
<dbReference type="PROSITE" id="PS00329">
    <property type="entry name" value="HSP70_2"/>
    <property type="match status" value="1"/>
</dbReference>
<keyword evidence="5" id="KW-1185">Reference proteome</keyword>
<dbReference type="FunFam" id="3.90.640.10:FF:000003">
    <property type="entry name" value="Molecular chaperone DnaK"/>
    <property type="match status" value="1"/>
</dbReference>
<protein>
    <submittedName>
        <fullName evidence="4">Heat shock protein SSC1, mitochondrial</fullName>
    </submittedName>
</protein>
<dbReference type="FunFam" id="3.30.30.30:FF:000003">
    <property type="entry name" value="Heat shock protein 9"/>
    <property type="match status" value="1"/>
</dbReference>
<dbReference type="InterPro" id="IPR043129">
    <property type="entry name" value="ATPase_NBD"/>
</dbReference>
<dbReference type="GO" id="GO:0016887">
    <property type="term" value="F:ATP hydrolysis activity"/>
    <property type="evidence" value="ECO:0007669"/>
    <property type="project" value="EnsemblFungi"/>
</dbReference>
<evidence type="ECO:0000256" key="1">
    <source>
        <dbReference type="ARBA" id="ARBA00022741"/>
    </source>
</evidence>
<accession>C5MGG4</accession>
<proteinExistence type="inferred from homology"/>
<dbReference type="STRING" id="294747.C5MGG4"/>
<dbReference type="GO" id="GO:0005524">
    <property type="term" value="F:ATP binding"/>
    <property type="evidence" value="ECO:0007669"/>
    <property type="project" value="UniProtKB-KW"/>
</dbReference>
<dbReference type="InterPro" id="IPR018181">
    <property type="entry name" value="Heat_shock_70_CS"/>
</dbReference>
<dbReference type="SUPFAM" id="SSF53067">
    <property type="entry name" value="Actin-like ATPase domain"/>
    <property type="match status" value="2"/>
</dbReference>
<comment type="similarity">
    <text evidence="3">Belongs to the heat shock protein 70 family.</text>
</comment>
<dbReference type="FunFam" id="3.30.420.40:FF:000004">
    <property type="entry name" value="Molecular chaperone DnaK"/>
    <property type="match status" value="1"/>
</dbReference>
<dbReference type="NCBIfam" id="NF001413">
    <property type="entry name" value="PRK00290.1"/>
    <property type="match status" value="1"/>
</dbReference>
<dbReference type="GO" id="GO:0140662">
    <property type="term" value="F:ATP-dependent protein folding chaperone"/>
    <property type="evidence" value="ECO:0007669"/>
    <property type="project" value="InterPro"/>
</dbReference>
<evidence type="ECO:0000313" key="5">
    <source>
        <dbReference type="Proteomes" id="UP000002037"/>
    </source>
</evidence>
<dbReference type="RefSeq" id="XP_002550859.1">
    <property type="nucleotide sequence ID" value="XM_002550813.1"/>
</dbReference>
<dbReference type="Gene3D" id="3.30.420.40">
    <property type="match status" value="2"/>
</dbReference>
<dbReference type="OrthoDB" id="2401965at2759"/>
<dbReference type="AlphaFoldDB" id="C5MGG4"/>
<dbReference type="EMBL" id="GG692401">
    <property type="protein sequence ID" value="EER31427.1"/>
    <property type="molecule type" value="Genomic_DNA"/>
</dbReference>
<dbReference type="KEGG" id="ctp:CTRG_05157"/>
<organism evidence="4 5">
    <name type="scientific">Candida tropicalis (strain ATCC MYA-3404 / T1)</name>
    <name type="common">Yeast</name>
    <dbReference type="NCBI Taxonomy" id="294747"/>
    <lineage>
        <taxon>Eukaryota</taxon>
        <taxon>Fungi</taxon>
        <taxon>Dikarya</taxon>
        <taxon>Ascomycota</taxon>
        <taxon>Saccharomycotina</taxon>
        <taxon>Pichiomycetes</taxon>
        <taxon>Debaryomycetaceae</taxon>
        <taxon>Candida/Lodderomyces clade</taxon>
        <taxon>Candida</taxon>
    </lineage>
</organism>
<reference evidence="4 5" key="1">
    <citation type="journal article" date="2009" name="Nature">
        <title>Evolution of pathogenicity and sexual reproduction in eight Candida genomes.</title>
        <authorList>
            <person name="Butler G."/>
            <person name="Rasmussen M.D."/>
            <person name="Lin M.F."/>
            <person name="Santos M.A."/>
            <person name="Sakthikumar S."/>
            <person name="Munro C.A."/>
            <person name="Rheinbay E."/>
            <person name="Grabherr M."/>
            <person name="Forche A."/>
            <person name="Reedy J.L."/>
            <person name="Agrafioti I."/>
            <person name="Arnaud M.B."/>
            <person name="Bates S."/>
            <person name="Brown A.J."/>
            <person name="Brunke S."/>
            <person name="Costanzo M.C."/>
            <person name="Fitzpatrick D.A."/>
            <person name="de Groot P.W."/>
            <person name="Harris D."/>
            <person name="Hoyer L.L."/>
            <person name="Hube B."/>
            <person name="Klis F.M."/>
            <person name="Kodira C."/>
            <person name="Lennard N."/>
            <person name="Logue M.E."/>
            <person name="Martin R."/>
            <person name="Neiman A.M."/>
            <person name="Nikolaou E."/>
            <person name="Quail M.A."/>
            <person name="Quinn J."/>
            <person name="Santos M.C."/>
            <person name="Schmitzberger F.F."/>
            <person name="Sherlock G."/>
            <person name="Shah P."/>
            <person name="Silverstein K.A."/>
            <person name="Skrzypek M.S."/>
            <person name="Soll D."/>
            <person name="Staggs R."/>
            <person name="Stansfield I."/>
            <person name="Stumpf M.P."/>
            <person name="Sudbery P.E."/>
            <person name="Srikantha T."/>
            <person name="Zeng Q."/>
            <person name="Berman J."/>
            <person name="Berriman M."/>
            <person name="Heitman J."/>
            <person name="Gow N.A."/>
            <person name="Lorenz M.C."/>
            <person name="Birren B.W."/>
            <person name="Kellis M."/>
            <person name="Cuomo C.A."/>
        </authorList>
    </citation>
    <scope>NUCLEOTIDE SEQUENCE [LARGE SCALE GENOMIC DNA]</scope>
    <source>
        <strain evidence="5">ATCC MYA-3404 / T1</strain>
    </source>
</reference>
<keyword evidence="2 3" id="KW-0067">ATP-binding</keyword>
<dbReference type="Proteomes" id="UP000002037">
    <property type="component" value="Unassembled WGS sequence"/>
</dbReference>
<dbReference type="PANTHER" id="PTHR19375">
    <property type="entry name" value="HEAT SHOCK PROTEIN 70KDA"/>
    <property type="match status" value="1"/>
</dbReference>
<dbReference type="VEuPathDB" id="FungiDB:CTRG_05157"/>
<dbReference type="GO" id="GO:0005759">
    <property type="term" value="C:mitochondrial matrix"/>
    <property type="evidence" value="ECO:0007669"/>
    <property type="project" value="EnsemblFungi"/>
</dbReference>
<sequence>MLRTNINKLLFRRFKHTVLGIDLGTTNSAVAVMGSDKEPHILENEEGKRTTPSIVAFDKNGKPLVGLPAKRQAVVNPENTFFATKRLIGRKFDDQEVQRDLNNVPYKIIPNTHGEATLSTTTGNTMTPSEIGGLILQKLQKDAEIQLKEDKIDKAVVTVPAYFNDSQRQATKNSGKSIGLEILRVINEPTAAALAYGCDKTRKDGIIAVFDLGGGTFDISILEIDNGVFEVRATNGNTHLGGEDFDIQIMNHILNSFKQETGIDLSGDRFAVQRIREAAEKAKIELDHSDEVEINLPFITAEKHIKQKLTAKEFDDMVMPIIQKTIDPVKRCVRDAELKFKDIDEVLLVGGMTRMPKIRKIVEEMFGKKPSTAVNPDEAVALGAAIQGAVLSGEVKNVVLLDVTPLSLGIETYGGIFTPLIPRNSAVPIKKEQMFSTAVDGQTGVEIGVYQGERPLVRDNKHIGQFRLANIPQGPKGSPQIAVSFEIDADGIINVNATDKTNYPEDSPHYGKPNSVSIQVTEVGLTDSEIEKMIQESSENKKADEERRRYYEHASRAEILCTDADNAITQYGKFMEESEKESVRQHIVVVKTMIDDIRSGKTLHSPKELNKKVNEMQNQCMEVIKNVAARQQASKK</sequence>
<dbReference type="GO" id="GO:0044571">
    <property type="term" value="P:[2Fe-2S] cluster assembly"/>
    <property type="evidence" value="ECO:0007669"/>
    <property type="project" value="EnsemblFungi"/>
</dbReference>
<dbReference type="InterPro" id="IPR013126">
    <property type="entry name" value="Hsp_70_fam"/>
</dbReference>
<dbReference type="Gene3D" id="2.60.34.10">
    <property type="entry name" value="Substrate Binding Domain Of DNAk, Chain A, domain 1"/>
    <property type="match status" value="1"/>
</dbReference>
<dbReference type="eggNOG" id="KOG0102">
    <property type="taxonomic scope" value="Eukaryota"/>
</dbReference>
<keyword evidence="4" id="KW-0346">Stress response</keyword>
<evidence type="ECO:0000256" key="3">
    <source>
        <dbReference type="RuleBase" id="RU003322"/>
    </source>
</evidence>
<gene>
    <name evidence="4" type="ORF">CTRG_05157</name>
</gene>
<dbReference type="InterPro" id="IPR029047">
    <property type="entry name" value="HSP70_peptide-bd_sf"/>
</dbReference>
<dbReference type="PROSITE" id="PS00297">
    <property type="entry name" value="HSP70_1"/>
    <property type="match status" value="1"/>
</dbReference>